<dbReference type="Gene3D" id="3.30.1360.60">
    <property type="entry name" value="Glucose permease domain IIB"/>
    <property type="match status" value="1"/>
</dbReference>
<dbReference type="PANTHER" id="PTHR30175">
    <property type="entry name" value="PHOSPHOTRANSFERASE SYSTEM TRANSPORT PROTEIN"/>
    <property type="match status" value="1"/>
</dbReference>
<evidence type="ECO:0000256" key="13">
    <source>
        <dbReference type="ARBA" id="ARBA00048931"/>
    </source>
</evidence>
<dbReference type="InterPro" id="IPR050558">
    <property type="entry name" value="PTS_Sugar-Specific_Components"/>
</dbReference>
<dbReference type="Pfam" id="PF02378">
    <property type="entry name" value="PTS_EIIC"/>
    <property type="match status" value="1"/>
</dbReference>
<evidence type="ECO:0000256" key="6">
    <source>
        <dbReference type="ARBA" id="ARBA00022683"/>
    </source>
</evidence>
<dbReference type="EMBL" id="NSGR01000008">
    <property type="protein sequence ID" value="PCH12361.1"/>
    <property type="molecule type" value="Genomic_DNA"/>
</dbReference>
<name>A0A854WLH7_9STRE</name>
<dbReference type="SUPFAM" id="SSF51261">
    <property type="entry name" value="Duplicated hybrid motif"/>
    <property type="match status" value="1"/>
</dbReference>
<evidence type="ECO:0000256" key="9">
    <source>
        <dbReference type="ARBA" id="ARBA00022989"/>
    </source>
</evidence>
<gene>
    <name evidence="21" type="primary">bglF_2</name>
    <name evidence="21" type="ORF">A9Y57_01076</name>
</gene>
<dbReference type="CDD" id="cd00212">
    <property type="entry name" value="PTS_IIB_glc"/>
    <property type="match status" value="1"/>
</dbReference>
<dbReference type="FunFam" id="2.70.70.10:FF:000001">
    <property type="entry name" value="PTS system glucose-specific IIA component"/>
    <property type="match status" value="1"/>
</dbReference>
<evidence type="ECO:0000259" key="18">
    <source>
        <dbReference type="PROSITE" id="PS51093"/>
    </source>
</evidence>
<evidence type="ECO:0000256" key="10">
    <source>
        <dbReference type="ARBA" id="ARBA00023136"/>
    </source>
</evidence>
<evidence type="ECO:0000256" key="5">
    <source>
        <dbReference type="ARBA" id="ARBA00022679"/>
    </source>
</evidence>
<evidence type="ECO:0000259" key="20">
    <source>
        <dbReference type="PROSITE" id="PS51103"/>
    </source>
</evidence>
<comment type="catalytic activity">
    <reaction evidence="13">
        <text>N(pros)-phospho-L-histidyl-[protein](out) + sucrose = sucrose 6(G)-phosphate(in) + L-histidyl-[protein]</text>
        <dbReference type="Rhea" id="RHEA:49236"/>
        <dbReference type="Rhea" id="RHEA-COMP:9745"/>
        <dbReference type="Rhea" id="RHEA-COMP:9746"/>
        <dbReference type="ChEBI" id="CHEBI:17992"/>
        <dbReference type="ChEBI" id="CHEBI:29979"/>
        <dbReference type="ChEBI" id="CHEBI:64837"/>
        <dbReference type="ChEBI" id="CHEBI:91002"/>
        <dbReference type="EC" id="2.7.1.211"/>
    </reaction>
</comment>
<dbReference type="Pfam" id="PF00358">
    <property type="entry name" value="PTS_EIIA_1"/>
    <property type="match status" value="1"/>
</dbReference>
<dbReference type="FunFam" id="3.30.1360.60:FF:000001">
    <property type="entry name" value="PTS system glucose-specific IIBC component PtsG"/>
    <property type="match status" value="1"/>
</dbReference>
<keyword evidence="3" id="KW-1003">Cell membrane</keyword>
<feature type="transmembrane region" description="Helical" evidence="17">
    <location>
        <begin position="286"/>
        <end position="308"/>
    </location>
</feature>
<keyword evidence="4" id="KW-0762">Sugar transport</keyword>
<evidence type="ECO:0000256" key="17">
    <source>
        <dbReference type="SAM" id="Phobius"/>
    </source>
</evidence>
<feature type="transmembrane region" description="Helical" evidence="17">
    <location>
        <begin position="207"/>
        <end position="229"/>
    </location>
</feature>
<keyword evidence="7 17" id="KW-0812">Transmembrane</keyword>
<dbReference type="Proteomes" id="UP000217465">
    <property type="component" value="Unassembled WGS sequence"/>
</dbReference>
<evidence type="ECO:0000256" key="14">
    <source>
        <dbReference type="ARBA" id="ARBA00074554"/>
    </source>
</evidence>
<dbReference type="InterPro" id="IPR036878">
    <property type="entry name" value="Glu_permease_IIB"/>
</dbReference>
<evidence type="ECO:0000256" key="12">
    <source>
        <dbReference type="ARBA" id="ARBA00045139"/>
    </source>
</evidence>
<organism evidence="21 22">
    <name type="scientific">Streptococcus parauberis</name>
    <dbReference type="NCBI Taxonomy" id="1348"/>
    <lineage>
        <taxon>Bacteria</taxon>
        <taxon>Bacillati</taxon>
        <taxon>Bacillota</taxon>
        <taxon>Bacilli</taxon>
        <taxon>Lactobacillales</taxon>
        <taxon>Streptococcaceae</taxon>
        <taxon>Streptococcus</taxon>
    </lineage>
</organism>
<evidence type="ECO:0000256" key="4">
    <source>
        <dbReference type="ARBA" id="ARBA00022597"/>
    </source>
</evidence>
<dbReference type="PROSITE" id="PS51103">
    <property type="entry name" value="PTS_EIIC_TYPE_1"/>
    <property type="match status" value="1"/>
</dbReference>
<dbReference type="InterPro" id="IPR013013">
    <property type="entry name" value="PTS_EIIC_1"/>
</dbReference>
<feature type="domain" description="PTS EIIB type-1" evidence="19">
    <location>
        <begin position="6"/>
        <end position="88"/>
    </location>
</feature>
<evidence type="ECO:0000256" key="3">
    <source>
        <dbReference type="ARBA" id="ARBA00022475"/>
    </source>
</evidence>
<accession>A0A854WLH7</accession>
<evidence type="ECO:0000313" key="22">
    <source>
        <dbReference type="Proteomes" id="UP000217465"/>
    </source>
</evidence>
<feature type="domain" description="PTS EIIC type-1" evidence="20">
    <location>
        <begin position="105"/>
        <end position="461"/>
    </location>
</feature>
<dbReference type="InterPro" id="IPR018113">
    <property type="entry name" value="PTrfase_EIIB_Cys"/>
</dbReference>
<keyword evidence="6" id="KW-0598">Phosphotransferase system</keyword>
<dbReference type="EC" id="2.7.1.211" evidence="11"/>
<evidence type="ECO:0000256" key="1">
    <source>
        <dbReference type="ARBA" id="ARBA00004651"/>
    </source>
</evidence>
<dbReference type="SUPFAM" id="SSF55604">
    <property type="entry name" value="Glucose permease domain IIB"/>
    <property type="match status" value="1"/>
</dbReference>
<keyword evidence="10 17" id="KW-0472">Membrane</keyword>
<evidence type="ECO:0000256" key="15">
    <source>
        <dbReference type="ARBA" id="ARBA00081008"/>
    </source>
</evidence>
<protein>
    <recommendedName>
        <fullName evidence="14">PTS system sucrose-specific EIIBCA component</fullName>
        <ecNumber evidence="11">2.7.1.211</ecNumber>
    </recommendedName>
    <alternativeName>
        <fullName evidence="15">EIIBCA-Scr</fullName>
    </alternativeName>
</protein>
<dbReference type="GO" id="GO:0015771">
    <property type="term" value="P:trehalose transport"/>
    <property type="evidence" value="ECO:0007669"/>
    <property type="project" value="TreeGrafter"/>
</dbReference>
<keyword evidence="2" id="KW-0813">Transport</keyword>
<keyword evidence="8" id="KW-0418">Kinase</keyword>
<comment type="function">
    <text evidence="12">The phosphoenolpyruvate-dependent sugar phosphotransferase system (sugar PTS), a major carbohydrate active transport system, catalyzes the phosphorylation of incoming sugar substrates concomitantly with their translocation across the cell membrane. This system is involved in sucrose transport.</text>
</comment>
<reference evidence="21 22" key="1">
    <citation type="submission" date="2016-06" db="EMBL/GenBank/DDBJ databases">
        <authorList>
            <person name="Haines A.N."/>
            <person name="Council K.R."/>
        </authorList>
    </citation>
    <scope>NUCLEOTIDE SEQUENCE [LARGE SCALE GENOMIC DNA]</scope>
    <source>
        <strain evidence="21 22">SP158-29</strain>
    </source>
</reference>
<dbReference type="AlphaFoldDB" id="A0A854WLH7"/>
<dbReference type="GO" id="GO:0090589">
    <property type="term" value="F:protein-phosphocysteine-trehalose phosphotransferase system transporter activity"/>
    <property type="evidence" value="ECO:0007669"/>
    <property type="project" value="TreeGrafter"/>
</dbReference>
<dbReference type="PANTHER" id="PTHR30175:SF1">
    <property type="entry name" value="PTS SYSTEM ARBUTIN-, CELLOBIOSE-, AND SALICIN-SPECIFIC EIIBC COMPONENT-RELATED"/>
    <property type="match status" value="1"/>
</dbReference>
<comment type="subcellular location">
    <subcellularLocation>
        <location evidence="1">Cell membrane</location>
        <topology evidence="1">Multi-pass membrane protein</topology>
    </subcellularLocation>
</comment>
<feature type="transmembrane region" description="Helical" evidence="17">
    <location>
        <begin position="426"/>
        <end position="448"/>
    </location>
</feature>
<feature type="transmembrane region" description="Helical" evidence="17">
    <location>
        <begin position="175"/>
        <end position="195"/>
    </location>
</feature>
<dbReference type="NCBIfam" id="TIGR01995">
    <property type="entry name" value="PTS-II-ABC-beta"/>
    <property type="match status" value="1"/>
</dbReference>
<dbReference type="Pfam" id="PF00367">
    <property type="entry name" value="PTS_EIIB"/>
    <property type="match status" value="1"/>
</dbReference>
<dbReference type="PROSITE" id="PS51098">
    <property type="entry name" value="PTS_EIIB_TYPE_1"/>
    <property type="match status" value="1"/>
</dbReference>
<evidence type="ECO:0000256" key="16">
    <source>
        <dbReference type="PROSITE-ProRule" id="PRU00421"/>
    </source>
</evidence>
<evidence type="ECO:0000313" key="21">
    <source>
        <dbReference type="EMBL" id="PCH12361.1"/>
    </source>
</evidence>
<evidence type="ECO:0000256" key="8">
    <source>
        <dbReference type="ARBA" id="ARBA00022777"/>
    </source>
</evidence>
<dbReference type="InterPro" id="IPR001127">
    <property type="entry name" value="PTS_EIIA_1_perm"/>
</dbReference>
<evidence type="ECO:0000256" key="11">
    <source>
        <dbReference type="ARBA" id="ARBA00044053"/>
    </source>
</evidence>
<dbReference type="PROSITE" id="PS00371">
    <property type="entry name" value="PTS_EIIA_TYPE_1_HIS"/>
    <property type="match status" value="1"/>
</dbReference>
<sequence>MSKKYHELAQAIIDNLGGKENVQDVYHCQTRLRFKLKDGQLVQKSQLEELEGVTMYLFNAGVHQVVIGTHVKNVFEEIEPLVDLNKDEDGKLETEKLSPVQTLISFVAAVFQPIIPALSGAGMVKAVLALLVVFKLISNTSQTYVMLNTFSDGVFYFLPLLLAFTTAQKLKTNPILAVGVIAMMLHPNWITFLTAGEKVAFFDLIPFTLATYSSSVIPAILIVFVQSYVERLLKRIIPKLVELIFVPMFIFLIMGTLAFSILGPIGAIIGNLLADGFTYLSETISWLPPVLIGALLPIMVMFGIHNAIAPLGIMQMSQLGYDSIFGPGALVSNIAQATAASIVAIRTKDKKLKQVASSGALTGYMGITEPILYGVNLPKKYPLYASMIGGGLGGLYAGVMQVHRFATGSSGLPAVLLYIGDNTMEFFWNIIIAIIITVISTAIITYFLSLRFEEKVPSELELPAEKLVALSDTLITAPISGQVIELSQVADSVFASESLGKGFAIQPNAELVVAPFDGQVITVLPTKHAIGLLSDSGLELLIHIGLDTVNLNGQFFESYVKEGDKVAKGQKLISFEKMAIENAGYQTEIPIVVTNTANFVDFELMANGTIETMEPVLKVQI</sequence>
<dbReference type="GO" id="GO:0008982">
    <property type="term" value="F:protein-N(PI)-phosphohistidine-sugar phosphotransferase activity"/>
    <property type="evidence" value="ECO:0007669"/>
    <property type="project" value="InterPro"/>
</dbReference>
<feature type="transmembrane region" description="Helical" evidence="17">
    <location>
        <begin position="143"/>
        <end position="163"/>
    </location>
</feature>
<dbReference type="Gene3D" id="2.70.70.10">
    <property type="entry name" value="Glucose Permease (Domain IIA)"/>
    <property type="match status" value="1"/>
</dbReference>
<dbReference type="GO" id="GO:0009401">
    <property type="term" value="P:phosphoenolpyruvate-dependent sugar phosphotransferase system"/>
    <property type="evidence" value="ECO:0007669"/>
    <property type="project" value="UniProtKB-KW"/>
</dbReference>
<feature type="active site" description="Phosphocysteine intermediate; for EIIB activity" evidence="16">
    <location>
        <position position="28"/>
    </location>
</feature>
<dbReference type="NCBIfam" id="TIGR00830">
    <property type="entry name" value="PTBA"/>
    <property type="match status" value="1"/>
</dbReference>
<dbReference type="InterPro" id="IPR003352">
    <property type="entry name" value="PTS_EIIC"/>
</dbReference>
<comment type="caution">
    <text evidence="21">The sequence shown here is derived from an EMBL/GenBank/DDBJ whole genome shotgun (WGS) entry which is preliminary data.</text>
</comment>
<evidence type="ECO:0000259" key="19">
    <source>
        <dbReference type="PROSITE" id="PS51098"/>
    </source>
</evidence>
<dbReference type="InterPro" id="IPR001996">
    <property type="entry name" value="PTS_IIB_1"/>
</dbReference>
<dbReference type="PROSITE" id="PS01035">
    <property type="entry name" value="PTS_EIIB_TYPE_1_CYS"/>
    <property type="match status" value="1"/>
</dbReference>
<evidence type="ECO:0000256" key="7">
    <source>
        <dbReference type="ARBA" id="ARBA00022692"/>
    </source>
</evidence>
<proteinExistence type="predicted"/>
<dbReference type="PROSITE" id="PS51093">
    <property type="entry name" value="PTS_EIIA_TYPE_1"/>
    <property type="match status" value="1"/>
</dbReference>
<dbReference type="RefSeq" id="WP_096633544.1">
    <property type="nucleotide sequence ID" value="NZ_NSGR01000008.1"/>
</dbReference>
<feature type="transmembrane region" description="Helical" evidence="17">
    <location>
        <begin position="241"/>
        <end position="274"/>
    </location>
</feature>
<keyword evidence="5" id="KW-0808">Transferase</keyword>
<feature type="domain" description="PTS EIIA type-1" evidence="18">
    <location>
        <begin position="491"/>
        <end position="595"/>
    </location>
</feature>
<dbReference type="InterPro" id="IPR011297">
    <property type="entry name" value="PTS_IIABC_b_glu"/>
</dbReference>
<dbReference type="GO" id="GO:0016301">
    <property type="term" value="F:kinase activity"/>
    <property type="evidence" value="ECO:0007669"/>
    <property type="project" value="UniProtKB-KW"/>
</dbReference>
<evidence type="ECO:0000256" key="2">
    <source>
        <dbReference type="ARBA" id="ARBA00022448"/>
    </source>
</evidence>
<keyword evidence="9 17" id="KW-1133">Transmembrane helix</keyword>
<dbReference type="InterPro" id="IPR011055">
    <property type="entry name" value="Dup_hybrid_motif"/>
</dbReference>
<dbReference type="GO" id="GO:0005886">
    <property type="term" value="C:plasma membrane"/>
    <property type="evidence" value="ECO:0007669"/>
    <property type="project" value="UniProtKB-SubCell"/>
</dbReference>